<name>A0A6L2NS64_TANCI</name>
<keyword evidence="2" id="KW-0175">Coiled coil</keyword>
<keyword evidence="1" id="KW-0862">Zinc</keyword>
<dbReference type="Gene3D" id="4.10.60.10">
    <property type="entry name" value="Zinc finger, CCHC-type"/>
    <property type="match status" value="1"/>
</dbReference>
<dbReference type="GO" id="GO:0008270">
    <property type="term" value="F:zinc ion binding"/>
    <property type="evidence" value="ECO:0007669"/>
    <property type="project" value="UniProtKB-KW"/>
</dbReference>
<accession>A0A6L2NS64</accession>
<sequence>MAAVKVPQTLEYRAGQLNAAPVLEVKILQIRKRADQRKPKAQWTADERKAANLDQHRKSLIMSVLPDDQMNSVINFLTIKSTWDDLILYHERPSDVKESRVMDLKLCYNTFKFKEDSPNDEEDTRNSHEYLNDLEKEYQAKALLAKSKRFFQKDTKRFSSANATDQTECHKCGKKGHFASDCWTTKDFEAKYNKVKAKLALLSSSASAPSSFSSKNKVLIAESHDWDKEEVSLDDEETKVKALMVLTDEERISVGKESARNSEWSKITIKSNLHKSSEAKDSTLLNHDTAEKLDGVKSGSRPKTVKLILKSKSMFKAKTLKGITLNESSSAPTRGNKISSAYKTNSTPAGKLKNVNVEDDPPLAMVIKELNELNLQISKKKSSYSRNKNTQQMLLRSGFLRLGMGKRFQQKELLERVSFLLGTKAQLGAKLGAKTRQMKPATSSKQPFVSSKEATKGGSSKAPTGSKTGHSKRRKESSSAMDSNLNRPSVSTPIDTKMHKEDQQSTGGPTSLRVTTNFTAEADPGLSAPNDSIPPQQDQTKSVSDGLETVLTQPTIEKGASSTSIHGDKEEDSTAIHGDKEEASSTIKLEDLAKLVSQIQPNFKDLDLPEDDPVIIVEESDEDEPNAKTKDTSVPRSLSSRYSQIKELTNQVLILQSKKHKLEIEKNKAEAEAALLKAQPSFLNVEQLNELLVKSLQTEFSKILSSHNFSSSLPTELKDLPSKFNELTEEIKGLKTQVHELEIELPKELKKIPTKLEYFTKTATSLTPPRSSSQPEGEHIKKDKGKKHIHLSKEQINNQKKLEKEAKAKAAKQEGELRKVELIDLLGPEMAIDYAAGRRLKKLRLKEAWETIEDLAQHEEKEWNDPFFLEKESPNYIDTTLEHELESMECRVKSLMRNEVLLEYEVIFDEKKLEILRKFHWMIL</sequence>
<gene>
    <name evidence="5" type="ORF">Tci_061166</name>
</gene>
<feature type="compositionally biased region" description="Polar residues" evidence="3">
    <location>
        <begin position="529"/>
        <end position="543"/>
    </location>
</feature>
<feature type="region of interest" description="Disordered" evidence="3">
    <location>
        <begin position="328"/>
        <end position="347"/>
    </location>
</feature>
<dbReference type="InterPro" id="IPR036875">
    <property type="entry name" value="Znf_CCHC_sf"/>
</dbReference>
<evidence type="ECO:0000256" key="1">
    <source>
        <dbReference type="PROSITE-ProRule" id="PRU00047"/>
    </source>
</evidence>
<feature type="region of interest" description="Disordered" evidence="3">
    <location>
        <begin position="431"/>
        <end position="583"/>
    </location>
</feature>
<organism evidence="5">
    <name type="scientific">Tanacetum cinerariifolium</name>
    <name type="common">Dalmatian daisy</name>
    <name type="synonym">Chrysanthemum cinerariifolium</name>
    <dbReference type="NCBI Taxonomy" id="118510"/>
    <lineage>
        <taxon>Eukaryota</taxon>
        <taxon>Viridiplantae</taxon>
        <taxon>Streptophyta</taxon>
        <taxon>Embryophyta</taxon>
        <taxon>Tracheophyta</taxon>
        <taxon>Spermatophyta</taxon>
        <taxon>Magnoliopsida</taxon>
        <taxon>eudicotyledons</taxon>
        <taxon>Gunneridae</taxon>
        <taxon>Pentapetalae</taxon>
        <taxon>asterids</taxon>
        <taxon>campanulids</taxon>
        <taxon>Asterales</taxon>
        <taxon>Asteraceae</taxon>
        <taxon>Asteroideae</taxon>
        <taxon>Anthemideae</taxon>
        <taxon>Anthemidinae</taxon>
        <taxon>Tanacetum</taxon>
    </lineage>
</organism>
<dbReference type="EMBL" id="BKCJ010009908">
    <property type="protein sequence ID" value="GEU89188.1"/>
    <property type="molecule type" value="Genomic_DNA"/>
</dbReference>
<evidence type="ECO:0000256" key="3">
    <source>
        <dbReference type="SAM" id="MobiDB-lite"/>
    </source>
</evidence>
<keyword evidence="1" id="KW-0479">Metal-binding</keyword>
<evidence type="ECO:0000256" key="2">
    <source>
        <dbReference type="SAM" id="Coils"/>
    </source>
</evidence>
<feature type="compositionally biased region" description="Polar residues" evidence="3">
    <location>
        <begin position="457"/>
        <end position="468"/>
    </location>
</feature>
<proteinExistence type="predicted"/>
<feature type="compositionally biased region" description="Polar residues" evidence="3">
    <location>
        <begin position="440"/>
        <end position="449"/>
    </location>
</feature>
<keyword evidence="1" id="KW-0863">Zinc-finger</keyword>
<feature type="compositionally biased region" description="Polar residues" evidence="3">
    <location>
        <begin position="504"/>
        <end position="519"/>
    </location>
</feature>
<reference evidence="5" key="1">
    <citation type="journal article" date="2019" name="Sci. Rep.">
        <title>Draft genome of Tanacetum cinerariifolium, the natural source of mosquito coil.</title>
        <authorList>
            <person name="Yamashiro T."/>
            <person name="Shiraishi A."/>
            <person name="Satake H."/>
            <person name="Nakayama K."/>
        </authorList>
    </citation>
    <scope>NUCLEOTIDE SEQUENCE</scope>
</reference>
<dbReference type="SMART" id="SM00343">
    <property type="entry name" value="ZnF_C2HC"/>
    <property type="match status" value="1"/>
</dbReference>
<dbReference type="GO" id="GO:0003676">
    <property type="term" value="F:nucleic acid binding"/>
    <property type="evidence" value="ECO:0007669"/>
    <property type="project" value="InterPro"/>
</dbReference>
<feature type="compositionally biased region" description="Basic and acidic residues" evidence="3">
    <location>
        <begin position="566"/>
        <end position="583"/>
    </location>
</feature>
<protein>
    <submittedName>
        <fullName evidence="5">Zf-CCHC domain-containing protein/DUF4219 domain-containing protein/UBN2 domain-containing protein</fullName>
    </submittedName>
</protein>
<feature type="region of interest" description="Disordered" evidence="3">
    <location>
        <begin position="763"/>
        <end position="789"/>
    </location>
</feature>
<feature type="compositionally biased region" description="Polar residues" evidence="3">
    <location>
        <begin position="550"/>
        <end position="565"/>
    </location>
</feature>
<feature type="domain" description="CCHC-type" evidence="4">
    <location>
        <begin position="169"/>
        <end position="182"/>
    </location>
</feature>
<dbReference type="SUPFAM" id="SSF57756">
    <property type="entry name" value="Retrovirus zinc finger-like domains"/>
    <property type="match status" value="1"/>
</dbReference>
<dbReference type="AlphaFoldDB" id="A0A6L2NS64"/>
<dbReference type="InterPro" id="IPR001878">
    <property type="entry name" value="Znf_CCHC"/>
</dbReference>
<comment type="caution">
    <text evidence="5">The sequence shown here is derived from an EMBL/GenBank/DDBJ whole genome shotgun (WGS) entry which is preliminary data.</text>
</comment>
<evidence type="ECO:0000313" key="5">
    <source>
        <dbReference type="EMBL" id="GEU89188.1"/>
    </source>
</evidence>
<dbReference type="PROSITE" id="PS50158">
    <property type="entry name" value="ZF_CCHC"/>
    <property type="match status" value="1"/>
</dbReference>
<feature type="coiled-coil region" evidence="2">
    <location>
        <begin position="645"/>
        <end position="679"/>
    </location>
</feature>
<feature type="compositionally biased region" description="Polar residues" evidence="3">
    <location>
        <begin position="478"/>
        <end position="494"/>
    </location>
</feature>
<feature type="compositionally biased region" description="Polar residues" evidence="3">
    <location>
        <begin position="763"/>
        <end position="775"/>
    </location>
</feature>
<evidence type="ECO:0000259" key="4">
    <source>
        <dbReference type="PROSITE" id="PS50158"/>
    </source>
</evidence>